<feature type="region of interest" description="Disordered" evidence="1">
    <location>
        <begin position="57"/>
        <end position="104"/>
    </location>
</feature>
<dbReference type="Proteomes" id="UP001176941">
    <property type="component" value="Chromosome 20"/>
</dbReference>
<accession>A0ABN8YJ50</accession>
<feature type="region of interest" description="Disordered" evidence="1">
    <location>
        <begin position="1"/>
        <end position="20"/>
    </location>
</feature>
<dbReference type="EMBL" id="OX459956">
    <property type="protein sequence ID" value="CAI9161603.1"/>
    <property type="molecule type" value="Genomic_DNA"/>
</dbReference>
<organism evidence="2 3">
    <name type="scientific">Rangifer tarandus platyrhynchus</name>
    <name type="common">Svalbard reindeer</name>
    <dbReference type="NCBI Taxonomy" id="3082113"/>
    <lineage>
        <taxon>Eukaryota</taxon>
        <taxon>Metazoa</taxon>
        <taxon>Chordata</taxon>
        <taxon>Craniata</taxon>
        <taxon>Vertebrata</taxon>
        <taxon>Euteleostomi</taxon>
        <taxon>Mammalia</taxon>
        <taxon>Eutheria</taxon>
        <taxon>Laurasiatheria</taxon>
        <taxon>Artiodactyla</taxon>
        <taxon>Ruminantia</taxon>
        <taxon>Pecora</taxon>
        <taxon>Cervidae</taxon>
        <taxon>Odocoileinae</taxon>
        <taxon>Rangifer</taxon>
    </lineage>
</organism>
<gene>
    <name evidence="2" type="ORF">MRATA1EN1_LOCUS10565</name>
</gene>
<protein>
    <submittedName>
        <fullName evidence="2">Uncharacterized protein</fullName>
    </submittedName>
</protein>
<reference evidence="2" key="1">
    <citation type="submission" date="2023-04" db="EMBL/GenBank/DDBJ databases">
        <authorList>
            <consortium name="ELIXIR-Norway"/>
        </authorList>
    </citation>
    <scope>NUCLEOTIDE SEQUENCE [LARGE SCALE GENOMIC DNA]</scope>
</reference>
<evidence type="ECO:0000313" key="3">
    <source>
        <dbReference type="Proteomes" id="UP001176941"/>
    </source>
</evidence>
<keyword evidence="3" id="KW-1185">Reference proteome</keyword>
<sequence>MARPGLQGPCRLRCSGSPSPVPVPPRFCLTRCGSNRLPFATTPTPASHLYLHPHWPNAVAPEDPAELQEGSAPKGEVGVHAGPSPPGPPHFPGQRGPKVIIRSK</sequence>
<evidence type="ECO:0000313" key="2">
    <source>
        <dbReference type="EMBL" id="CAI9161603.1"/>
    </source>
</evidence>
<evidence type="ECO:0000256" key="1">
    <source>
        <dbReference type="SAM" id="MobiDB-lite"/>
    </source>
</evidence>
<name>A0ABN8YJ50_RANTA</name>
<proteinExistence type="predicted"/>